<keyword evidence="7" id="KW-1185">Reference proteome</keyword>
<accession>A0A9P1IA46</accession>
<dbReference type="EMBL" id="CANHGI010000002">
    <property type="protein sequence ID" value="CAI5440970.1"/>
    <property type="molecule type" value="Genomic_DNA"/>
</dbReference>
<evidence type="ECO:0000256" key="2">
    <source>
        <dbReference type="ARBA" id="ARBA00022771"/>
    </source>
</evidence>
<feature type="domain" description="RING-type" evidence="5">
    <location>
        <begin position="7"/>
        <end position="42"/>
    </location>
</feature>
<dbReference type="SMART" id="SM00184">
    <property type="entry name" value="RING"/>
    <property type="match status" value="2"/>
</dbReference>
<gene>
    <name evidence="6" type="ORF">CAMP_LOCUS3607</name>
</gene>
<keyword evidence="1" id="KW-0479">Metal-binding</keyword>
<dbReference type="SUPFAM" id="SSF57850">
    <property type="entry name" value="RING/U-box"/>
    <property type="match status" value="2"/>
</dbReference>
<organism evidence="6 7">
    <name type="scientific">Caenorhabditis angaria</name>
    <dbReference type="NCBI Taxonomy" id="860376"/>
    <lineage>
        <taxon>Eukaryota</taxon>
        <taxon>Metazoa</taxon>
        <taxon>Ecdysozoa</taxon>
        <taxon>Nematoda</taxon>
        <taxon>Chromadorea</taxon>
        <taxon>Rhabditida</taxon>
        <taxon>Rhabditina</taxon>
        <taxon>Rhabditomorpha</taxon>
        <taxon>Rhabditoidea</taxon>
        <taxon>Rhabditidae</taxon>
        <taxon>Peloderinae</taxon>
        <taxon>Caenorhabditis</taxon>
    </lineage>
</organism>
<evidence type="ECO:0000313" key="7">
    <source>
        <dbReference type="Proteomes" id="UP001152747"/>
    </source>
</evidence>
<dbReference type="Proteomes" id="UP001152747">
    <property type="component" value="Unassembled WGS sequence"/>
</dbReference>
<evidence type="ECO:0000256" key="1">
    <source>
        <dbReference type="ARBA" id="ARBA00022723"/>
    </source>
</evidence>
<evidence type="ECO:0000256" key="4">
    <source>
        <dbReference type="PROSITE-ProRule" id="PRU00175"/>
    </source>
</evidence>
<dbReference type="OrthoDB" id="1935339at2759"/>
<keyword evidence="2 4" id="KW-0863">Zinc-finger</keyword>
<name>A0A9P1IA46_9PELO</name>
<dbReference type="PROSITE" id="PS50089">
    <property type="entry name" value="ZF_RING_2"/>
    <property type="match status" value="1"/>
</dbReference>
<evidence type="ECO:0000259" key="5">
    <source>
        <dbReference type="PROSITE" id="PS50089"/>
    </source>
</evidence>
<dbReference type="InterPro" id="IPR017907">
    <property type="entry name" value="Znf_RING_CS"/>
</dbReference>
<protein>
    <recommendedName>
        <fullName evidence="5">RING-type domain-containing protein</fullName>
    </recommendedName>
</protein>
<proteinExistence type="predicted"/>
<dbReference type="AlphaFoldDB" id="A0A9P1IA46"/>
<keyword evidence="3" id="KW-0862">Zinc</keyword>
<sequence length="317" mass="35975">MSTKKTCRICQETKNEEDVIELNCHHEFCSMCMIVYPGTLCPARFCEGTRATDVVVDEISGINMDSNENRAIVNHFGAGGSGSSFSRLDIGEKQKCDSFRKTHRCVNIARMCLIHCRHRFCYDCLMAKIQFAFDNKTIAYCPMSRCCNRLSPSEILCSMSQFSSLNSFDLSTQQPSDQITKLQKLCEAFEKQSSNSNFSQESLPPSIIVPATPNEINIDCFLYGHEQNKKSIIFPKSAFIVDAIKAVFQLHHILIANSLSTIDVFIRKKCGEKKEMKYKYEKIIVEGKCSLKDALWTNTTTIVIDADCQILKARRMR</sequence>
<dbReference type="InterPro" id="IPR001841">
    <property type="entry name" value="Znf_RING"/>
</dbReference>
<dbReference type="PROSITE" id="PS00518">
    <property type="entry name" value="ZF_RING_1"/>
    <property type="match status" value="2"/>
</dbReference>
<evidence type="ECO:0000256" key="3">
    <source>
        <dbReference type="ARBA" id="ARBA00022833"/>
    </source>
</evidence>
<dbReference type="GO" id="GO:0008270">
    <property type="term" value="F:zinc ion binding"/>
    <property type="evidence" value="ECO:0007669"/>
    <property type="project" value="UniProtKB-KW"/>
</dbReference>
<reference evidence="6" key="1">
    <citation type="submission" date="2022-11" db="EMBL/GenBank/DDBJ databases">
        <authorList>
            <person name="Kikuchi T."/>
        </authorList>
    </citation>
    <scope>NUCLEOTIDE SEQUENCE</scope>
    <source>
        <strain evidence="6">PS1010</strain>
    </source>
</reference>
<evidence type="ECO:0000313" key="6">
    <source>
        <dbReference type="EMBL" id="CAI5440970.1"/>
    </source>
</evidence>
<comment type="caution">
    <text evidence="6">The sequence shown here is derived from an EMBL/GenBank/DDBJ whole genome shotgun (WGS) entry which is preliminary data.</text>
</comment>